<sequence length="200" mass="22666">MKINYYVLPLLLAGSLFYSQDKITKKNGNSVDVKLIEIGPSNITYKELDNPDGPNHSMDKSEVYEITYSNGKTEILGKYKTVDEAKSLIIAKINEYGIDRDRNDLSLNAEFDGENIKINSLNAKGKIIHAGDFWDLSKVVAFHDPSKRKDNIAYLNIVTYKITKSKRELSKLVIKLTDYEVAADVLEAMKDLKIMLKKDL</sequence>
<dbReference type="RefSeq" id="WP_123856088.1">
    <property type="nucleotide sequence ID" value="NZ_CP033923.1"/>
</dbReference>
<gene>
    <name evidence="1" type="ORF">EG343_02725</name>
</gene>
<reference evidence="1 2" key="1">
    <citation type="submission" date="2018-11" db="EMBL/GenBank/DDBJ databases">
        <title>Proposal to divide the Flavobacteriaceae and reorganize its genera based on Amino Acid Identity values calculated from whole genome sequences.</title>
        <authorList>
            <person name="Nicholson A.C."/>
            <person name="Gulvik C.A."/>
            <person name="Whitney A.M."/>
            <person name="Humrighouse B.W."/>
            <person name="Bell M."/>
            <person name="Holmes B."/>
            <person name="Steigerwalt A.G."/>
            <person name="Villarma A."/>
            <person name="Sheth M."/>
            <person name="Batra D."/>
            <person name="Pryor J."/>
            <person name="Bernardet J.-F."/>
            <person name="Hugo C."/>
            <person name="Kampfer P."/>
            <person name="Newman J."/>
            <person name="McQuiston J.R."/>
        </authorList>
    </citation>
    <scope>NUCLEOTIDE SEQUENCE [LARGE SCALE GENOMIC DNA]</scope>
    <source>
        <strain evidence="1 2">G0041</strain>
    </source>
</reference>
<protein>
    <submittedName>
        <fullName evidence="1">Uncharacterized protein</fullName>
    </submittedName>
</protein>
<dbReference type="KEGG" id="cnk:EG343_02725"/>
<accession>A0AAD0YI99</accession>
<dbReference type="Proteomes" id="UP000278288">
    <property type="component" value="Chromosome"/>
</dbReference>
<proteinExistence type="predicted"/>
<evidence type="ECO:0000313" key="2">
    <source>
        <dbReference type="Proteomes" id="UP000278288"/>
    </source>
</evidence>
<name>A0AAD0YI99_CHRNA</name>
<organism evidence="1 2">
    <name type="scientific">Chryseobacterium nakagawai</name>
    <dbReference type="NCBI Taxonomy" id="1241982"/>
    <lineage>
        <taxon>Bacteria</taxon>
        <taxon>Pseudomonadati</taxon>
        <taxon>Bacteroidota</taxon>
        <taxon>Flavobacteriia</taxon>
        <taxon>Flavobacteriales</taxon>
        <taxon>Weeksellaceae</taxon>
        <taxon>Chryseobacterium group</taxon>
        <taxon>Chryseobacterium</taxon>
    </lineage>
</organism>
<keyword evidence="2" id="KW-1185">Reference proteome</keyword>
<evidence type="ECO:0000313" key="1">
    <source>
        <dbReference type="EMBL" id="AZA89620.1"/>
    </source>
</evidence>
<dbReference type="EMBL" id="CP033923">
    <property type="protein sequence ID" value="AZA89620.1"/>
    <property type="molecule type" value="Genomic_DNA"/>
</dbReference>
<dbReference type="AlphaFoldDB" id="A0AAD0YI99"/>